<accession>A0A369WXG8</accession>
<reference evidence="13 14" key="1">
    <citation type="submission" date="2018-07" db="EMBL/GenBank/DDBJ databases">
        <title>Motiliproteus coralliicola sp. nov., a bacterium isolated from Coral.</title>
        <authorList>
            <person name="Wang G."/>
        </authorList>
    </citation>
    <scope>NUCLEOTIDE SEQUENCE [LARGE SCALE GENOMIC DNA]</scope>
    <source>
        <strain evidence="13 14">C34</strain>
    </source>
</reference>
<evidence type="ECO:0000256" key="4">
    <source>
        <dbReference type="ARBA" id="ARBA00022989"/>
    </source>
</evidence>
<keyword evidence="4 10" id="KW-1133">Transmembrane helix</keyword>
<evidence type="ECO:0000256" key="10">
    <source>
        <dbReference type="SAM" id="Phobius"/>
    </source>
</evidence>
<dbReference type="InterPro" id="IPR004089">
    <property type="entry name" value="MCPsignal_dom"/>
</dbReference>
<evidence type="ECO:0000256" key="6">
    <source>
        <dbReference type="ARBA" id="ARBA00023224"/>
    </source>
</evidence>
<evidence type="ECO:0000256" key="1">
    <source>
        <dbReference type="ARBA" id="ARBA00004651"/>
    </source>
</evidence>
<dbReference type="SMART" id="SM01049">
    <property type="entry name" value="Cache_2"/>
    <property type="match status" value="1"/>
</dbReference>
<dbReference type="Proteomes" id="UP000253769">
    <property type="component" value="Unassembled WGS sequence"/>
</dbReference>
<evidence type="ECO:0000256" key="7">
    <source>
        <dbReference type="ARBA" id="ARBA00029447"/>
    </source>
</evidence>
<comment type="caution">
    <text evidence="13">The sequence shown here is derived from an EMBL/GenBank/DDBJ whole genome shotgun (WGS) entry which is preliminary data.</text>
</comment>
<keyword evidence="2" id="KW-1003">Cell membrane</keyword>
<dbReference type="InterPro" id="IPR003660">
    <property type="entry name" value="HAMP_dom"/>
</dbReference>
<feature type="compositionally biased region" description="Low complexity" evidence="9">
    <location>
        <begin position="327"/>
        <end position="342"/>
    </location>
</feature>
<evidence type="ECO:0000256" key="8">
    <source>
        <dbReference type="PROSITE-ProRule" id="PRU00284"/>
    </source>
</evidence>
<organism evidence="13 14">
    <name type="scientific">Motiliproteus coralliicola</name>
    <dbReference type="NCBI Taxonomy" id="2283196"/>
    <lineage>
        <taxon>Bacteria</taxon>
        <taxon>Pseudomonadati</taxon>
        <taxon>Pseudomonadota</taxon>
        <taxon>Gammaproteobacteria</taxon>
        <taxon>Oceanospirillales</taxon>
        <taxon>Oceanospirillaceae</taxon>
        <taxon>Motiliproteus</taxon>
    </lineage>
</organism>
<proteinExistence type="inferred from homology"/>
<evidence type="ECO:0000256" key="9">
    <source>
        <dbReference type="SAM" id="MobiDB-lite"/>
    </source>
</evidence>
<protein>
    <submittedName>
        <fullName evidence="13">Methyl-accepting chemotaxis protein</fullName>
    </submittedName>
</protein>
<dbReference type="AlphaFoldDB" id="A0A369WXG8"/>
<sequence length="555" mass="59098">MSFSIRSRLTVLSVAPVTILALILLLITAWEASSLSERQSSSAETSLLELKKQEVKAYIEVAYSAIEALYESGATLEEALPILRSIKYGKNGYVFGYSGSGDRIFIGQGNKGIGDNFWDLTDSNGKKLIQELVAAGKAGGGYVTYHFPKPGQTEAEPKLSYAIFLDRWDLMVGTGFYLDDVNEIVGGIRQTADDSRTGMVTTLALTSIGLLVLTVIIGGLISRSIMLPLSQISDSMADLAKGDADLTARLDASGKHELGQLAGSFNAFVSSLQDMIGQVRTLAAHVTDRSTVMTSQIVEIDGLLSEQNAQTEQAAAAMSEMSASAQEVASSATEAAGSASEADQNARSAEQIVTDSRNVVVELADDINSSNEAIKQLEGNVHEIVSVVDVIQGIAEQTNLLALNAAIEAARAGEQGRGFAVVADEVRTLATKTHSSTEEIHAMIEKLKQGSSTSVAAMQQSFDRSHEAVEKSEAASAELQKIADNINRMQQVNDVIATAANEQNQVSDDIAQRIVAISDQSVRSVDIAQQSRSAGDELARDADSLSVLVGRFRID</sequence>
<dbReference type="Pfam" id="PF00015">
    <property type="entry name" value="MCPsignal"/>
    <property type="match status" value="1"/>
</dbReference>
<feature type="region of interest" description="Disordered" evidence="9">
    <location>
        <begin position="327"/>
        <end position="350"/>
    </location>
</feature>
<dbReference type="SUPFAM" id="SSF58104">
    <property type="entry name" value="Methyl-accepting chemotaxis protein (MCP) signaling domain"/>
    <property type="match status" value="1"/>
</dbReference>
<dbReference type="Gene3D" id="1.10.287.950">
    <property type="entry name" value="Methyl-accepting chemotaxis protein"/>
    <property type="match status" value="1"/>
</dbReference>
<dbReference type="Pfam" id="PF17200">
    <property type="entry name" value="sCache_2"/>
    <property type="match status" value="1"/>
</dbReference>
<evidence type="ECO:0000259" key="11">
    <source>
        <dbReference type="PROSITE" id="PS50111"/>
    </source>
</evidence>
<evidence type="ECO:0000256" key="2">
    <source>
        <dbReference type="ARBA" id="ARBA00022475"/>
    </source>
</evidence>
<dbReference type="PROSITE" id="PS50885">
    <property type="entry name" value="HAMP"/>
    <property type="match status" value="1"/>
</dbReference>
<feature type="domain" description="HAMP" evidence="12">
    <location>
        <begin position="223"/>
        <end position="277"/>
    </location>
</feature>
<dbReference type="PANTHER" id="PTHR32089:SF119">
    <property type="entry name" value="METHYL-ACCEPTING CHEMOTAXIS PROTEIN CTPL"/>
    <property type="match status" value="1"/>
</dbReference>
<dbReference type="CDD" id="cd06225">
    <property type="entry name" value="HAMP"/>
    <property type="match status" value="1"/>
</dbReference>
<dbReference type="GO" id="GO:0006935">
    <property type="term" value="P:chemotaxis"/>
    <property type="evidence" value="ECO:0007669"/>
    <property type="project" value="UniProtKB-ARBA"/>
</dbReference>
<dbReference type="PROSITE" id="PS50111">
    <property type="entry name" value="CHEMOTAXIS_TRANSDUC_2"/>
    <property type="match status" value="1"/>
</dbReference>
<evidence type="ECO:0000313" key="13">
    <source>
        <dbReference type="EMBL" id="RDE25226.1"/>
    </source>
</evidence>
<dbReference type="OrthoDB" id="6376221at2"/>
<name>A0A369WXG8_9GAMM</name>
<dbReference type="GO" id="GO:0007165">
    <property type="term" value="P:signal transduction"/>
    <property type="evidence" value="ECO:0007669"/>
    <property type="project" value="UniProtKB-KW"/>
</dbReference>
<feature type="transmembrane region" description="Helical" evidence="10">
    <location>
        <begin position="199"/>
        <end position="221"/>
    </location>
</feature>
<dbReference type="FunFam" id="1.10.287.950:FF:000001">
    <property type="entry name" value="Methyl-accepting chemotaxis sensory transducer"/>
    <property type="match status" value="1"/>
</dbReference>
<dbReference type="Pfam" id="PF00672">
    <property type="entry name" value="HAMP"/>
    <property type="match status" value="1"/>
</dbReference>
<dbReference type="PANTHER" id="PTHR32089">
    <property type="entry name" value="METHYL-ACCEPTING CHEMOTAXIS PROTEIN MCPB"/>
    <property type="match status" value="1"/>
</dbReference>
<evidence type="ECO:0000256" key="5">
    <source>
        <dbReference type="ARBA" id="ARBA00023136"/>
    </source>
</evidence>
<evidence type="ECO:0000259" key="12">
    <source>
        <dbReference type="PROSITE" id="PS50885"/>
    </source>
</evidence>
<evidence type="ECO:0000256" key="3">
    <source>
        <dbReference type="ARBA" id="ARBA00022692"/>
    </source>
</evidence>
<dbReference type="Gene3D" id="3.30.450.20">
    <property type="entry name" value="PAS domain"/>
    <property type="match status" value="1"/>
</dbReference>
<keyword evidence="14" id="KW-1185">Reference proteome</keyword>
<dbReference type="InterPro" id="IPR033480">
    <property type="entry name" value="sCache_2"/>
</dbReference>
<comment type="similarity">
    <text evidence="7">Belongs to the methyl-accepting chemotaxis (MCP) protein family.</text>
</comment>
<keyword evidence="6 8" id="KW-0807">Transducer</keyword>
<dbReference type="GO" id="GO:0005886">
    <property type="term" value="C:plasma membrane"/>
    <property type="evidence" value="ECO:0007669"/>
    <property type="project" value="UniProtKB-SubCell"/>
</dbReference>
<keyword evidence="5 10" id="KW-0472">Membrane</keyword>
<evidence type="ECO:0000313" key="14">
    <source>
        <dbReference type="Proteomes" id="UP000253769"/>
    </source>
</evidence>
<gene>
    <name evidence="13" type="ORF">DV711_06650</name>
</gene>
<keyword evidence="3 10" id="KW-0812">Transmembrane</keyword>
<dbReference type="SMART" id="SM00283">
    <property type="entry name" value="MA"/>
    <property type="match status" value="1"/>
</dbReference>
<dbReference type="RefSeq" id="WP_114694823.1">
    <property type="nucleotide sequence ID" value="NZ_QQOH01000001.1"/>
</dbReference>
<feature type="domain" description="Methyl-accepting transducer" evidence="11">
    <location>
        <begin position="282"/>
        <end position="518"/>
    </location>
</feature>
<dbReference type="EMBL" id="QQOH01000001">
    <property type="protein sequence ID" value="RDE25226.1"/>
    <property type="molecule type" value="Genomic_DNA"/>
</dbReference>
<dbReference type="CDD" id="cd11386">
    <property type="entry name" value="MCP_signal"/>
    <property type="match status" value="1"/>
</dbReference>
<comment type="subcellular location">
    <subcellularLocation>
        <location evidence="1">Cell membrane</location>
        <topology evidence="1">Multi-pass membrane protein</topology>
    </subcellularLocation>
</comment>
<dbReference type="SMART" id="SM00304">
    <property type="entry name" value="HAMP"/>
    <property type="match status" value="1"/>
</dbReference>